<sequence>MKDDELIDDFTGKISGLVSKANGLGTTFEEGQMVRKLLDSMPRSFIQIVASIEQWSDDLFGEDGAVFEGEEVDGVIVGETMDSTNNQRYVVVDSMMPIRRKRRLRKRRLGKKCANDVVDRSYGAFCLLVLEGGIWTRKSKMQAIVIAKLFRWIRTQRVECPRLLRPWVLIPWMVLRMWYMWGGLRRPQLIGVPIGIVLCRCIWRALTTSTSGSTRPRAHPQPMPRPRSVKV</sequence>
<keyword evidence="3" id="KW-1185">Reference proteome</keyword>
<evidence type="ECO:0000313" key="2">
    <source>
        <dbReference type="EMBL" id="KAD6454754.1"/>
    </source>
</evidence>
<organism evidence="2 3">
    <name type="scientific">Mikania micrantha</name>
    <name type="common">bitter vine</name>
    <dbReference type="NCBI Taxonomy" id="192012"/>
    <lineage>
        <taxon>Eukaryota</taxon>
        <taxon>Viridiplantae</taxon>
        <taxon>Streptophyta</taxon>
        <taxon>Embryophyta</taxon>
        <taxon>Tracheophyta</taxon>
        <taxon>Spermatophyta</taxon>
        <taxon>Magnoliopsida</taxon>
        <taxon>eudicotyledons</taxon>
        <taxon>Gunneridae</taxon>
        <taxon>Pentapetalae</taxon>
        <taxon>asterids</taxon>
        <taxon>campanulids</taxon>
        <taxon>Asterales</taxon>
        <taxon>Asteraceae</taxon>
        <taxon>Asteroideae</taxon>
        <taxon>Heliantheae alliance</taxon>
        <taxon>Eupatorieae</taxon>
        <taxon>Mikania</taxon>
    </lineage>
</organism>
<dbReference type="Proteomes" id="UP000326396">
    <property type="component" value="Linkage Group LG12"/>
</dbReference>
<dbReference type="OrthoDB" id="7920740at2759"/>
<feature type="region of interest" description="Disordered" evidence="1">
    <location>
        <begin position="210"/>
        <end position="231"/>
    </location>
</feature>
<proteinExistence type="predicted"/>
<reference evidence="2 3" key="1">
    <citation type="submission" date="2019-05" db="EMBL/GenBank/DDBJ databases">
        <title>Mikania micrantha, genome provides insights into the molecular mechanism of rapid growth.</title>
        <authorList>
            <person name="Liu B."/>
        </authorList>
    </citation>
    <scope>NUCLEOTIDE SEQUENCE [LARGE SCALE GENOMIC DNA]</scope>
    <source>
        <strain evidence="2">NLD-2019</strain>
        <tissue evidence="2">Leaf</tissue>
    </source>
</reference>
<evidence type="ECO:0000256" key="1">
    <source>
        <dbReference type="SAM" id="MobiDB-lite"/>
    </source>
</evidence>
<gene>
    <name evidence="2" type="ORF">E3N88_09460</name>
</gene>
<protein>
    <submittedName>
        <fullName evidence="2">Uncharacterized protein</fullName>
    </submittedName>
</protein>
<dbReference type="EMBL" id="SZYD01000004">
    <property type="protein sequence ID" value="KAD6454754.1"/>
    <property type="molecule type" value="Genomic_DNA"/>
</dbReference>
<dbReference type="AlphaFoldDB" id="A0A5N6PJ67"/>
<comment type="caution">
    <text evidence="2">The sequence shown here is derived from an EMBL/GenBank/DDBJ whole genome shotgun (WGS) entry which is preliminary data.</text>
</comment>
<accession>A0A5N6PJ67</accession>
<evidence type="ECO:0000313" key="3">
    <source>
        <dbReference type="Proteomes" id="UP000326396"/>
    </source>
</evidence>
<name>A0A5N6PJ67_9ASTR</name>